<proteinExistence type="predicted"/>
<organism evidence="1 2">
    <name type="scientific">Enterocloster bolteae</name>
    <dbReference type="NCBI Taxonomy" id="208479"/>
    <lineage>
        <taxon>Bacteria</taxon>
        <taxon>Bacillati</taxon>
        <taxon>Bacillota</taxon>
        <taxon>Clostridia</taxon>
        <taxon>Lachnospirales</taxon>
        <taxon>Lachnospiraceae</taxon>
        <taxon>Enterocloster</taxon>
    </lineage>
</organism>
<evidence type="ECO:0000313" key="1">
    <source>
        <dbReference type="EMBL" id="RHC48461.1"/>
    </source>
</evidence>
<dbReference type="AlphaFoldDB" id="A0A414AIS6"/>
<comment type="caution">
    <text evidence="1">The sequence shown here is derived from an EMBL/GenBank/DDBJ whole genome shotgun (WGS) entry which is preliminary data.</text>
</comment>
<dbReference type="Proteomes" id="UP000283975">
    <property type="component" value="Unassembled WGS sequence"/>
</dbReference>
<name>A0A414AIS6_9FIRM</name>
<gene>
    <name evidence="1" type="ORF">DW839_28450</name>
</gene>
<reference evidence="1 2" key="1">
    <citation type="submission" date="2018-08" db="EMBL/GenBank/DDBJ databases">
        <title>A genome reference for cultivated species of the human gut microbiota.</title>
        <authorList>
            <person name="Zou Y."/>
            <person name="Xue W."/>
            <person name="Luo G."/>
        </authorList>
    </citation>
    <scope>NUCLEOTIDE SEQUENCE [LARGE SCALE GENOMIC DNA]</scope>
    <source>
        <strain evidence="1 2">AM35-14</strain>
    </source>
</reference>
<dbReference type="EMBL" id="QSHZ01000047">
    <property type="protein sequence ID" value="RHC48461.1"/>
    <property type="molecule type" value="Genomic_DNA"/>
</dbReference>
<sequence length="78" mass="8607">MFPQVWGDTSLGFGGIGGQAMTSAYTTVIVDNCTGWCGVFFGERLAYTILNPNQAFYDDLHNGRMESVSKSGKYLRKE</sequence>
<accession>A0A414AIS6</accession>
<evidence type="ECO:0000313" key="2">
    <source>
        <dbReference type="Proteomes" id="UP000283975"/>
    </source>
</evidence>
<protein>
    <submittedName>
        <fullName evidence="1">Uncharacterized protein</fullName>
    </submittedName>
</protein>